<name>A0A2N1MSB5_9GLOM</name>
<dbReference type="VEuPathDB" id="FungiDB:RhiirFUN_023948"/>
<dbReference type="Pfam" id="PF12937">
    <property type="entry name" value="F-box-like"/>
    <property type="match status" value="1"/>
</dbReference>
<dbReference type="PROSITE" id="PS50181">
    <property type="entry name" value="FBOX"/>
    <property type="match status" value="1"/>
</dbReference>
<gene>
    <name evidence="3" type="ORF">RhiirC2_869246</name>
</gene>
<dbReference type="InterPro" id="IPR036047">
    <property type="entry name" value="F-box-like_dom_sf"/>
</dbReference>
<dbReference type="Proteomes" id="UP000233469">
    <property type="component" value="Unassembled WGS sequence"/>
</dbReference>
<dbReference type="CDD" id="cd09917">
    <property type="entry name" value="F-box_SF"/>
    <property type="match status" value="1"/>
</dbReference>
<evidence type="ECO:0000313" key="3">
    <source>
        <dbReference type="EMBL" id="PKK64541.1"/>
    </source>
</evidence>
<dbReference type="VEuPathDB" id="FungiDB:RhiirA1_418187"/>
<dbReference type="InterPro" id="IPR001810">
    <property type="entry name" value="F-box_dom"/>
</dbReference>
<dbReference type="Gene3D" id="1.20.1280.50">
    <property type="match status" value="1"/>
</dbReference>
<dbReference type="VEuPathDB" id="FungiDB:RhiirFUN_001797"/>
<feature type="domain" description="F-box" evidence="2">
    <location>
        <begin position="11"/>
        <end position="63"/>
    </location>
</feature>
<organism evidence="3 4">
    <name type="scientific">Rhizophagus irregularis</name>
    <dbReference type="NCBI Taxonomy" id="588596"/>
    <lineage>
        <taxon>Eukaryota</taxon>
        <taxon>Fungi</taxon>
        <taxon>Fungi incertae sedis</taxon>
        <taxon>Mucoromycota</taxon>
        <taxon>Glomeromycotina</taxon>
        <taxon>Glomeromycetes</taxon>
        <taxon>Glomerales</taxon>
        <taxon>Glomeraceae</taxon>
        <taxon>Rhizophagus</taxon>
    </lineage>
</organism>
<dbReference type="AlphaFoldDB" id="A0A2N1MSB5"/>
<dbReference type="SUPFAM" id="SSF81383">
    <property type="entry name" value="F-box domain"/>
    <property type="match status" value="1"/>
</dbReference>
<feature type="compositionally biased region" description="Acidic residues" evidence="1">
    <location>
        <begin position="189"/>
        <end position="199"/>
    </location>
</feature>
<protein>
    <recommendedName>
        <fullName evidence="2">F-box domain-containing protein</fullName>
    </recommendedName>
</protein>
<evidence type="ECO:0000256" key="1">
    <source>
        <dbReference type="SAM" id="MobiDB-lite"/>
    </source>
</evidence>
<reference evidence="3 4" key="2">
    <citation type="submission" date="2017-10" db="EMBL/GenBank/DDBJ databases">
        <title>Extensive intraspecific genome diversity in a model arbuscular mycorrhizal fungus.</title>
        <authorList>
            <person name="Chen E.C.H."/>
            <person name="Morin E."/>
            <person name="Baudet D."/>
            <person name="Noel J."/>
            <person name="Ndikumana S."/>
            <person name="Charron P."/>
            <person name="St-Onge C."/>
            <person name="Giorgi J."/>
            <person name="Grigoriev I.V."/>
            <person name="Roux C."/>
            <person name="Martin F.M."/>
            <person name="Corradi N."/>
        </authorList>
    </citation>
    <scope>NUCLEOTIDE SEQUENCE [LARGE SCALE GENOMIC DNA]</scope>
    <source>
        <strain evidence="3 4">C2</strain>
    </source>
</reference>
<dbReference type="SMART" id="SM00256">
    <property type="entry name" value="FBOX"/>
    <property type="match status" value="1"/>
</dbReference>
<evidence type="ECO:0000259" key="2">
    <source>
        <dbReference type="PROSITE" id="PS50181"/>
    </source>
</evidence>
<sequence length="257" mass="29864">MTLKYNTLRLKSNILLLPNELLAEICENLSPQDLYSLSSVCKELRHFLWSDKSIIIQQIWRNSRNKFYPNLKSIPLVGMSEQQYVWFTVLAKQCQFCKESNKNLLKRYWEFQIICCDECLNKRIESRQTLVTKYNVPEDVLSTCLSLGNRVKKLTKKPSLPPVDEIGKELAKYMKDDEENVNNNNNNINEDDLDFEENDSNTASGPMANLPTEIYCGNSLEPAVKKKIFQAEPRNKDMSFTPLKMEQRMLSVKCAIF</sequence>
<dbReference type="VEuPathDB" id="FungiDB:FUN_002971"/>
<dbReference type="VEuPathDB" id="FungiDB:FUN_002972"/>
<proteinExistence type="predicted"/>
<evidence type="ECO:0000313" key="4">
    <source>
        <dbReference type="Proteomes" id="UP000233469"/>
    </source>
</evidence>
<feature type="region of interest" description="Disordered" evidence="1">
    <location>
        <begin position="179"/>
        <end position="207"/>
    </location>
</feature>
<reference evidence="3 4" key="1">
    <citation type="submission" date="2016-04" db="EMBL/GenBank/DDBJ databases">
        <title>Genome analyses suggest a sexual origin of heterokaryosis in a supposedly ancient asexual fungus.</title>
        <authorList>
            <person name="Ropars J."/>
            <person name="Sedzielewska K."/>
            <person name="Noel J."/>
            <person name="Charron P."/>
            <person name="Farinelli L."/>
            <person name="Marton T."/>
            <person name="Kruger M."/>
            <person name="Pelin A."/>
            <person name="Brachmann A."/>
            <person name="Corradi N."/>
        </authorList>
    </citation>
    <scope>NUCLEOTIDE SEQUENCE [LARGE SCALE GENOMIC DNA]</scope>
    <source>
        <strain evidence="3 4">C2</strain>
    </source>
</reference>
<accession>A0A2N1MSB5</accession>
<dbReference type="EMBL" id="LLXL01001418">
    <property type="protein sequence ID" value="PKK64541.1"/>
    <property type="molecule type" value="Genomic_DNA"/>
</dbReference>
<comment type="caution">
    <text evidence="3">The sequence shown here is derived from an EMBL/GenBank/DDBJ whole genome shotgun (WGS) entry which is preliminary data.</text>
</comment>